<dbReference type="RefSeq" id="WP_207894058.1">
    <property type="nucleotide sequence ID" value="NZ_JACIGF010000003.1"/>
</dbReference>
<protein>
    <recommendedName>
        <fullName evidence="3">Tail tape measure protein</fullName>
    </recommendedName>
</protein>
<comment type="caution">
    <text evidence="1">The sequence shown here is derived from an EMBL/GenBank/DDBJ whole genome shotgun (WGS) entry which is preliminary data.</text>
</comment>
<keyword evidence="2" id="KW-1185">Reference proteome</keyword>
<dbReference type="AlphaFoldDB" id="A0A4R2PL63"/>
<gene>
    <name evidence="1" type="ORF">EV659_103232</name>
</gene>
<evidence type="ECO:0008006" key="3">
    <source>
        <dbReference type="Google" id="ProtNLM"/>
    </source>
</evidence>
<proteinExistence type="predicted"/>
<dbReference type="EMBL" id="SLXO01000003">
    <property type="protein sequence ID" value="TCP36342.1"/>
    <property type="molecule type" value="Genomic_DNA"/>
</dbReference>
<accession>A0A4R2PL63</accession>
<name>A0A4R2PL63_RHOSA</name>
<dbReference type="InParanoid" id="A0A4R2PL63"/>
<evidence type="ECO:0000313" key="2">
    <source>
        <dbReference type="Proteomes" id="UP000295399"/>
    </source>
</evidence>
<dbReference type="Proteomes" id="UP000295399">
    <property type="component" value="Unassembled WGS sequence"/>
</dbReference>
<evidence type="ECO:0000313" key="1">
    <source>
        <dbReference type="EMBL" id="TCP36342.1"/>
    </source>
</evidence>
<organism evidence="1 2">
    <name type="scientific">Rhodothalassium salexigens DSM 2132</name>
    <dbReference type="NCBI Taxonomy" id="1188247"/>
    <lineage>
        <taxon>Bacteria</taxon>
        <taxon>Pseudomonadati</taxon>
        <taxon>Pseudomonadota</taxon>
        <taxon>Alphaproteobacteria</taxon>
        <taxon>Rhodothalassiales</taxon>
        <taxon>Rhodothalassiaceae</taxon>
        <taxon>Rhodothalassium</taxon>
    </lineage>
</organism>
<reference evidence="1 2" key="1">
    <citation type="submission" date="2019-03" db="EMBL/GenBank/DDBJ databases">
        <title>Genomic Encyclopedia of Type Strains, Phase IV (KMG-IV): sequencing the most valuable type-strain genomes for metagenomic binning, comparative biology and taxonomic classification.</title>
        <authorList>
            <person name="Goeker M."/>
        </authorList>
    </citation>
    <scope>NUCLEOTIDE SEQUENCE [LARGE SCALE GENOMIC DNA]</scope>
    <source>
        <strain evidence="1 2">DSM 2132</strain>
    </source>
</reference>
<sequence>MTIELDGLLVTVRADLAPVDRAIAGLDQTLAGLDARASSTLDSLSAAANQHLSEASAASSRDLSGLANSAEAALVDLGRAGAVAMDELEGVLGRTLQTGRLGFEDLRSVAASTLDAIAQSALDSLGGVFDRLFARDGLGGLFGGGFGGSFGGGGLLSSLLGGLFGIGGRADGGPIAPNRPYWVGERGPELIVPATAGQVVPPAALSAAGPRPLPPIVVQVTGVTGADALRRSGAQVAQEVRRALLKAERDR</sequence>